<sequence>PIQRTARRGRNTQLTKTQIHLGTMGTSHSPPGLHGQILGELECSSRPSEQPNRLRRSGISPALASICSLERYLNLKCTVSVLHFALRSMLLPSPMMPSQTTRPPATHEAWQYRIRGVTNPSDDSRLHVPGTPAQPVCTVYSVLQAHLKLLMKG</sequence>
<keyword evidence="3" id="KW-1185">Reference proteome</keyword>
<dbReference type="Proteomes" id="UP000472275">
    <property type="component" value="Chromosome 9"/>
</dbReference>
<accession>A0A663DLW5</accession>
<proteinExistence type="predicted"/>
<evidence type="ECO:0000313" key="2">
    <source>
        <dbReference type="Ensembl" id="ENSACCP00020000846.1"/>
    </source>
</evidence>
<protein>
    <submittedName>
        <fullName evidence="2">Uncharacterized protein</fullName>
    </submittedName>
</protein>
<reference evidence="2" key="1">
    <citation type="submission" date="2025-08" db="UniProtKB">
        <authorList>
            <consortium name="Ensembl"/>
        </authorList>
    </citation>
    <scope>IDENTIFICATION</scope>
</reference>
<dbReference type="AlphaFoldDB" id="A0A663DLW5"/>
<feature type="compositionally biased region" description="Polar residues" evidence="1">
    <location>
        <begin position="11"/>
        <end position="29"/>
    </location>
</feature>
<feature type="compositionally biased region" description="Basic residues" evidence="1">
    <location>
        <begin position="1"/>
        <end position="10"/>
    </location>
</feature>
<reference evidence="2" key="2">
    <citation type="submission" date="2025-09" db="UniProtKB">
        <authorList>
            <consortium name="Ensembl"/>
        </authorList>
    </citation>
    <scope>IDENTIFICATION</scope>
</reference>
<organism evidence="2 3">
    <name type="scientific">Aquila chrysaetos chrysaetos</name>
    <dbReference type="NCBI Taxonomy" id="223781"/>
    <lineage>
        <taxon>Eukaryota</taxon>
        <taxon>Metazoa</taxon>
        <taxon>Chordata</taxon>
        <taxon>Craniata</taxon>
        <taxon>Vertebrata</taxon>
        <taxon>Euteleostomi</taxon>
        <taxon>Archelosauria</taxon>
        <taxon>Archosauria</taxon>
        <taxon>Dinosauria</taxon>
        <taxon>Saurischia</taxon>
        <taxon>Theropoda</taxon>
        <taxon>Coelurosauria</taxon>
        <taxon>Aves</taxon>
        <taxon>Neognathae</taxon>
        <taxon>Neoaves</taxon>
        <taxon>Telluraves</taxon>
        <taxon>Accipitrimorphae</taxon>
        <taxon>Accipitriformes</taxon>
        <taxon>Accipitridae</taxon>
        <taxon>Accipitrinae</taxon>
        <taxon>Aquila</taxon>
    </lineage>
</organism>
<name>A0A663DLW5_AQUCH</name>
<evidence type="ECO:0000256" key="1">
    <source>
        <dbReference type="SAM" id="MobiDB-lite"/>
    </source>
</evidence>
<dbReference type="Ensembl" id="ENSACCT00020000876.1">
    <property type="protein sequence ID" value="ENSACCP00020000846.1"/>
    <property type="gene ID" value="ENSACCG00020000585.1"/>
</dbReference>
<evidence type="ECO:0000313" key="3">
    <source>
        <dbReference type="Proteomes" id="UP000472275"/>
    </source>
</evidence>
<dbReference type="InParanoid" id="A0A663DLW5"/>
<feature type="region of interest" description="Disordered" evidence="1">
    <location>
        <begin position="1"/>
        <end position="35"/>
    </location>
</feature>